<dbReference type="OrthoDB" id="3338463at2"/>
<gene>
    <name evidence="1" type="ORF">C8E83_2819</name>
</gene>
<accession>A0A495IK51</accession>
<evidence type="ECO:0008006" key="3">
    <source>
        <dbReference type="Google" id="ProtNLM"/>
    </source>
</evidence>
<dbReference type="EMBL" id="RBKS01000001">
    <property type="protein sequence ID" value="RKR75671.1"/>
    <property type="molecule type" value="Genomic_DNA"/>
</dbReference>
<reference evidence="1 2" key="1">
    <citation type="submission" date="2018-10" db="EMBL/GenBank/DDBJ databases">
        <title>Sequencing the genomes of 1000 actinobacteria strains.</title>
        <authorList>
            <person name="Klenk H.-P."/>
        </authorList>
    </citation>
    <scope>NUCLEOTIDE SEQUENCE [LARGE SCALE GENOMIC DNA]</scope>
    <source>
        <strain evidence="1 2">DSM 17894</strain>
    </source>
</reference>
<dbReference type="AlphaFoldDB" id="A0A495IK51"/>
<organism evidence="1 2">
    <name type="scientific">Frondihabitans australicus</name>
    <dbReference type="NCBI Taxonomy" id="386892"/>
    <lineage>
        <taxon>Bacteria</taxon>
        <taxon>Bacillati</taxon>
        <taxon>Actinomycetota</taxon>
        <taxon>Actinomycetes</taxon>
        <taxon>Micrococcales</taxon>
        <taxon>Microbacteriaceae</taxon>
        <taxon>Frondihabitans</taxon>
    </lineage>
</organism>
<comment type="caution">
    <text evidence="1">The sequence shown here is derived from an EMBL/GenBank/DDBJ whole genome shotgun (WGS) entry which is preliminary data.</text>
</comment>
<dbReference type="RefSeq" id="WP_147430185.1">
    <property type="nucleotide sequence ID" value="NZ_RBKS01000001.1"/>
</dbReference>
<sequence>MDLNAIIGALAAAGVHAWPVTNNTLSTDSGERIRVSDQARSPTPSAIAADLQIGGVDRILYSVPTMTQSLRMAVTKNDRLVVVAEDTRSLWLHRVEHAPDRPPARKAKKGPRPFTRLALGRSLLLGSPQRKQNDLARDVGSPQSAVSQQLKLLRGLVERHTGGYSAPTPSRLWDYCMAEYPGAGGITTYWWNDTSLEQQARAVQDRVRDLGGTALISGDLAARVIAPWRQPEHATLYLDRGLDPGALGFALASRDDHTLSITVPDDATIFATARAHSSREGLVDAVIAAVDVSRTGTTGDEDEGADRIRGVVLDNAHRLRLPA</sequence>
<dbReference type="Proteomes" id="UP000280008">
    <property type="component" value="Unassembled WGS sequence"/>
</dbReference>
<name>A0A495IK51_9MICO</name>
<protein>
    <recommendedName>
        <fullName evidence="3">Transcriptional regulator with AbiEi antitoxin domain of type IV toxin-antitoxin system</fullName>
    </recommendedName>
</protein>
<evidence type="ECO:0000313" key="1">
    <source>
        <dbReference type="EMBL" id="RKR75671.1"/>
    </source>
</evidence>
<evidence type="ECO:0000313" key="2">
    <source>
        <dbReference type="Proteomes" id="UP000280008"/>
    </source>
</evidence>
<proteinExistence type="predicted"/>
<keyword evidence="2" id="KW-1185">Reference proteome</keyword>